<feature type="compositionally biased region" description="Pro residues" evidence="1">
    <location>
        <begin position="305"/>
        <end position="320"/>
    </location>
</feature>
<dbReference type="InterPro" id="IPR043408">
    <property type="entry name" value="IQCK"/>
</dbReference>
<dbReference type="Pfam" id="PF00612">
    <property type="entry name" value="IQ"/>
    <property type="match status" value="1"/>
</dbReference>
<name>A0A8D3DTG0_SCOMX</name>
<dbReference type="Gene3D" id="1.20.890.10">
    <property type="entry name" value="cAMP-dependent protein kinase regulatory subunit, dimerization-anchoring domain"/>
    <property type="match status" value="1"/>
</dbReference>
<evidence type="ECO:0000256" key="1">
    <source>
        <dbReference type="SAM" id="MobiDB-lite"/>
    </source>
</evidence>
<organism evidence="2 3">
    <name type="scientific">Scophthalmus maximus</name>
    <name type="common">Turbot</name>
    <name type="synonym">Psetta maxima</name>
    <dbReference type="NCBI Taxonomy" id="52904"/>
    <lineage>
        <taxon>Eukaryota</taxon>
        <taxon>Metazoa</taxon>
        <taxon>Chordata</taxon>
        <taxon>Craniata</taxon>
        <taxon>Vertebrata</taxon>
        <taxon>Euteleostomi</taxon>
        <taxon>Actinopterygii</taxon>
        <taxon>Neopterygii</taxon>
        <taxon>Teleostei</taxon>
        <taxon>Neoteleostei</taxon>
        <taxon>Acanthomorphata</taxon>
        <taxon>Carangaria</taxon>
        <taxon>Pleuronectiformes</taxon>
        <taxon>Pleuronectoidei</taxon>
        <taxon>Scophthalmidae</taxon>
        <taxon>Scophthalmus</taxon>
    </lineage>
</organism>
<dbReference type="PANTHER" id="PTHR34927:SF1">
    <property type="entry name" value="IQ DOMAIN-CONTAINING PROTEIN K"/>
    <property type="match status" value="1"/>
</dbReference>
<evidence type="ECO:0000313" key="2">
    <source>
        <dbReference type="Ensembl" id="ENSSMAP00000062819.1"/>
    </source>
</evidence>
<dbReference type="CDD" id="cd22969">
    <property type="entry name" value="DD_IQCK"/>
    <property type="match status" value="1"/>
</dbReference>
<protein>
    <recommendedName>
        <fullName evidence="4">IQ domain-containing protein K</fullName>
    </recommendedName>
</protein>
<evidence type="ECO:0000313" key="3">
    <source>
        <dbReference type="Proteomes" id="UP000694558"/>
    </source>
</evidence>
<gene>
    <name evidence="2" type="primary">iqck</name>
</gene>
<reference evidence="2" key="1">
    <citation type="submission" date="2023-05" db="EMBL/GenBank/DDBJ databases">
        <title>High-quality long-read genome of Scophthalmus maximus.</title>
        <authorList>
            <person name="Lien S."/>
            <person name="Martinez P."/>
        </authorList>
    </citation>
    <scope>NUCLEOTIDE SEQUENCE [LARGE SCALE GENOMIC DNA]</scope>
</reference>
<dbReference type="Ensembl" id="ENSSMAT00000040015.1">
    <property type="protein sequence ID" value="ENSSMAP00000062819.1"/>
    <property type="gene ID" value="ENSSMAG00000015724.2"/>
</dbReference>
<evidence type="ECO:0008006" key="4">
    <source>
        <dbReference type="Google" id="ProtNLM"/>
    </source>
</evidence>
<feature type="region of interest" description="Disordered" evidence="1">
    <location>
        <begin position="281"/>
        <end position="327"/>
    </location>
</feature>
<dbReference type="PROSITE" id="PS50096">
    <property type="entry name" value="IQ"/>
    <property type="match status" value="1"/>
</dbReference>
<accession>A0A8D3DTG0</accession>
<dbReference type="CDD" id="cd23767">
    <property type="entry name" value="IQCD"/>
    <property type="match status" value="1"/>
</dbReference>
<proteinExistence type="predicted"/>
<dbReference type="AlphaFoldDB" id="A0A8D3DTG0"/>
<feature type="compositionally biased region" description="Polar residues" evidence="1">
    <location>
        <begin position="293"/>
        <end position="303"/>
    </location>
</feature>
<sequence length="327" mass="36842">MAKTIGAKKSLWKQVCEEYEAEQPSPPSAEWTDSGSVSTQWSQYSASTHSPVFYGLTTAKYGVLGKAGDVPHLLKKEKTYPARDQLQSKVFVDDDPLRDFDPLLSHPALAGYSLLGKSTPLSQKHPSVAQSTSAPQLQHPVTRFMERKVFPVLLPGLEALLGEAVTHGCFKRKVTAFNPCDFLTEWLYNHNPRRQGQAPVNMCDIPFVKDWLSMHPRRPVPLFLLLSEEQAALLIQAFWRGYKIRACPDVQELRQWQKQLREKHDIARTVKQFWAKQESRVGSAMTDLPESPQPGNSDVSIQVVSPPPRAPWSTPPPPRWPSRLMNG</sequence>
<reference evidence="2" key="2">
    <citation type="submission" date="2025-08" db="UniProtKB">
        <authorList>
            <consortium name="Ensembl"/>
        </authorList>
    </citation>
    <scope>IDENTIFICATION</scope>
</reference>
<dbReference type="GeneTree" id="ENSGT00390000007907"/>
<dbReference type="PANTHER" id="PTHR34927">
    <property type="entry name" value="IQ DOMAIN-CONTAINING PROTEIN K"/>
    <property type="match status" value="1"/>
</dbReference>
<dbReference type="Proteomes" id="UP000694558">
    <property type="component" value="Chromosome 19"/>
</dbReference>
<dbReference type="InterPro" id="IPR000048">
    <property type="entry name" value="IQ_motif_EF-hand-BS"/>
</dbReference>